<sequence length="66" mass="7577">MTDLGALKELLERHANRPLIKGWTKLIPTVDHNDLKNRITIVIEDLGVTFVFSESEELIGAFNWQE</sequence>
<dbReference type="EMBL" id="LAZR01020987">
    <property type="protein sequence ID" value="KKL86880.1"/>
    <property type="molecule type" value="Genomic_DNA"/>
</dbReference>
<reference evidence="1" key="1">
    <citation type="journal article" date="2015" name="Nature">
        <title>Complex archaea that bridge the gap between prokaryotes and eukaryotes.</title>
        <authorList>
            <person name="Spang A."/>
            <person name="Saw J.H."/>
            <person name="Jorgensen S.L."/>
            <person name="Zaremba-Niedzwiedzka K."/>
            <person name="Martijn J."/>
            <person name="Lind A.E."/>
            <person name="van Eijk R."/>
            <person name="Schleper C."/>
            <person name="Guy L."/>
            <person name="Ettema T.J."/>
        </authorList>
    </citation>
    <scope>NUCLEOTIDE SEQUENCE</scope>
</reference>
<organism evidence="1">
    <name type="scientific">marine sediment metagenome</name>
    <dbReference type="NCBI Taxonomy" id="412755"/>
    <lineage>
        <taxon>unclassified sequences</taxon>
        <taxon>metagenomes</taxon>
        <taxon>ecological metagenomes</taxon>
    </lineage>
</organism>
<evidence type="ECO:0000313" key="1">
    <source>
        <dbReference type="EMBL" id="KKL86880.1"/>
    </source>
</evidence>
<protein>
    <submittedName>
        <fullName evidence="1">Uncharacterized protein</fullName>
    </submittedName>
</protein>
<comment type="caution">
    <text evidence="1">The sequence shown here is derived from an EMBL/GenBank/DDBJ whole genome shotgun (WGS) entry which is preliminary data.</text>
</comment>
<name>A0A0F9HYY2_9ZZZZ</name>
<accession>A0A0F9HYY2</accession>
<dbReference type="AlphaFoldDB" id="A0A0F9HYY2"/>
<gene>
    <name evidence="1" type="ORF">LCGC14_1940300</name>
</gene>
<proteinExistence type="predicted"/>